<dbReference type="Proteomes" id="UP000225918">
    <property type="component" value="Segment"/>
</dbReference>
<sequence length="140" mass="15680">MVQLRRILITGSRDWVERTTVWNALNQELQTFEALTIVHGGARGADNIADRWAWGMSQQGYNVVIEEHKANWERDGKRAGVLRNQEMVNLGADVCHAFPLGKSVGTRHCMARAMSAGIPVVNHGFEPFTKQAQEFVEAYG</sequence>
<dbReference type="InterPro" id="IPR019627">
    <property type="entry name" value="YAcAr"/>
</dbReference>
<evidence type="ECO:0000259" key="1">
    <source>
        <dbReference type="Pfam" id="PF10686"/>
    </source>
</evidence>
<dbReference type="Pfam" id="PF10686">
    <property type="entry name" value="YAcAr"/>
    <property type="match status" value="1"/>
</dbReference>
<accession>A0A222YZE8</accession>
<gene>
    <name evidence="2" type="ORF">SEA_MYRADEE_63</name>
</gene>
<reference evidence="3" key="1">
    <citation type="submission" date="2017-05" db="EMBL/GenBank/DDBJ databases">
        <authorList>
            <person name="Song R."/>
            <person name="Chenine A.L."/>
            <person name="Ruprecht R.M."/>
        </authorList>
    </citation>
    <scope>NUCLEOTIDE SEQUENCE [LARGE SCALE GENOMIC DNA]</scope>
</reference>
<name>A0A222YZE8_9CAUD</name>
<keyword evidence="3" id="KW-1185">Reference proteome</keyword>
<organism evidence="2 3">
    <name type="scientific">Mycobacterium phage MyraDee</name>
    <dbReference type="NCBI Taxonomy" id="2024303"/>
    <lineage>
        <taxon>Viruses</taxon>
        <taxon>Duplodnaviria</taxon>
        <taxon>Heunggongvirae</taxon>
        <taxon>Uroviricota</taxon>
        <taxon>Caudoviricetes</taxon>
        <taxon>Myradeevirus</taxon>
        <taxon>Myradeevirus MyraDee</taxon>
    </lineage>
</organism>
<evidence type="ECO:0000313" key="3">
    <source>
        <dbReference type="Proteomes" id="UP000225918"/>
    </source>
</evidence>
<evidence type="ECO:0000313" key="2">
    <source>
        <dbReference type="EMBL" id="ASR77170.1"/>
    </source>
</evidence>
<protein>
    <recommendedName>
        <fullName evidence="1">YspA cpYpsA-related SLOG domain-containing protein</fullName>
    </recommendedName>
</protein>
<dbReference type="EMBL" id="MF141539">
    <property type="protein sequence ID" value="ASR77170.1"/>
    <property type="molecule type" value="Genomic_DNA"/>
</dbReference>
<proteinExistence type="predicted"/>
<feature type="domain" description="YspA cpYpsA-related SLOG" evidence="1">
    <location>
        <begin position="6"/>
        <end position="74"/>
    </location>
</feature>